<keyword evidence="5" id="KW-0611">Plant defense</keyword>
<dbReference type="PANTHER" id="PTHR33463">
    <property type="entry name" value="NB-ARC DOMAIN-CONTAINING PROTEIN-RELATED"/>
    <property type="match status" value="1"/>
</dbReference>
<dbReference type="Gene3D" id="3.80.10.10">
    <property type="entry name" value="Ribonuclease Inhibitor"/>
    <property type="match status" value="2"/>
</dbReference>
<evidence type="ECO:0000259" key="8">
    <source>
        <dbReference type="Pfam" id="PF23247"/>
    </source>
</evidence>
<dbReference type="GO" id="GO:0005524">
    <property type="term" value="F:ATP binding"/>
    <property type="evidence" value="ECO:0007669"/>
    <property type="project" value="UniProtKB-KW"/>
</dbReference>
<evidence type="ECO:0000256" key="4">
    <source>
        <dbReference type="ARBA" id="ARBA00022741"/>
    </source>
</evidence>
<proteinExistence type="inferred from homology"/>
<dbReference type="FunFam" id="3.40.50.300:FF:001091">
    <property type="entry name" value="Probable disease resistance protein At1g61300"/>
    <property type="match status" value="1"/>
</dbReference>
<dbReference type="PROSITE" id="PS51450">
    <property type="entry name" value="LRR"/>
    <property type="match status" value="1"/>
</dbReference>
<evidence type="ECO:0000256" key="6">
    <source>
        <dbReference type="ARBA" id="ARBA00022840"/>
    </source>
</evidence>
<dbReference type="PANTHER" id="PTHR33463:SF187">
    <property type="entry name" value="AND NB-ARC DOMAIN DISEASE RESISTANCE PROTEIN, PUTATIVE-RELATED"/>
    <property type="match status" value="1"/>
</dbReference>
<feature type="domain" description="NB-ARC" evidence="7">
    <location>
        <begin position="72"/>
        <end position="235"/>
    </location>
</feature>
<dbReference type="PRINTS" id="PR00364">
    <property type="entry name" value="DISEASERSIST"/>
</dbReference>
<evidence type="ECO:0000259" key="10">
    <source>
        <dbReference type="Pfam" id="PF23598"/>
    </source>
</evidence>
<dbReference type="SMART" id="SM00369">
    <property type="entry name" value="LRR_TYP"/>
    <property type="match status" value="2"/>
</dbReference>
<dbReference type="Pfam" id="PF23247">
    <property type="entry name" value="LRR_RPS2"/>
    <property type="match status" value="1"/>
</dbReference>
<dbReference type="InterPro" id="IPR027417">
    <property type="entry name" value="P-loop_NTPase"/>
</dbReference>
<dbReference type="Pfam" id="PF23559">
    <property type="entry name" value="WHD_DRP"/>
    <property type="match status" value="1"/>
</dbReference>
<evidence type="ECO:0000259" key="7">
    <source>
        <dbReference type="Pfam" id="PF00931"/>
    </source>
</evidence>
<dbReference type="eggNOG" id="KOG4658">
    <property type="taxonomic scope" value="Eukaryota"/>
</dbReference>
<dbReference type="InterPro" id="IPR057135">
    <property type="entry name" value="At4g27190-like_LRR"/>
</dbReference>
<evidence type="ECO:0000313" key="11">
    <source>
        <dbReference type="EMBL" id="EYU23568.1"/>
    </source>
</evidence>
<comment type="similarity">
    <text evidence="1">Belongs to the disease resistance NB-LRR family.</text>
</comment>
<dbReference type="InterPro" id="IPR001611">
    <property type="entry name" value="Leu-rich_rpt"/>
</dbReference>
<evidence type="ECO:0000256" key="2">
    <source>
        <dbReference type="ARBA" id="ARBA00022614"/>
    </source>
</evidence>
<dbReference type="Proteomes" id="UP000030748">
    <property type="component" value="Unassembled WGS sequence"/>
</dbReference>
<feature type="domain" description="Disease resistance R13L4/SHOC-2-like LRR" evidence="10">
    <location>
        <begin position="498"/>
        <end position="606"/>
    </location>
</feature>
<dbReference type="Gene3D" id="1.10.10.10">
    <property type="entry name" value="Winged helix-like DNA-binding domain superfamily/Winged helix DNA-binding domain"/>
    <property type="match status" value="1"/>
</dbReference>
<evidence type="ECO:0000256" key="1">
    <source>
        <dbReference type="ARBA" id="ARBA00008894"/>
    </source>
</evidence>
<accession>A0A022Q8M6</accession>
<dbReference type="InterPro" id="IPR050905">
    <property type="entry name" value="Plant_NBS-LRR"/>
</dbReference>
<dbReference type="SUPFAM" id="SSF52540">
    <property type="entry name" value="P-loop containing nucleoside triphosphate hydrolases"/>
    <property type="match status" value="1"/>
</dbReference>
<evidence type="ECO:0000256" key="3">
    <source>
        <dbReference type="ARBA" id="ARBA00022737"/>
    </source>
</evidence>
<dbReference type="AlphaFoldDB" id="A0A022Q8M6"/>
<evidence type="ECO:0000256" key="5">
    <source>
        <dbReference type="ARBA" id="ARBA00022821"/>
    </source>
</evidence>
<dbReference type="InterPro" id="IPR003591">
    <property type="entry name" value="Leu-rich_rpt_typical-subtyp"/>
</dbReference>
<evidence type="ECO:0000259" key="9">
    <source>
        <dbReference type="Pfam" id="PF23559"/>
    </source>
</evidence>
<keyword evidence="3" id="KW-0677">Repeat</keyword>
<dbReference type="InterPro" id="IPR036388">
    <property type="entry name" value="WH-like_DNA-bd_sf"/>
</dbReference>
<dbReference type="Pfam" id="PF23598">
    <property type="entry name" value="LRR_14"/>
    <property type="match status" value="1"/>
</dbReference>
<keyword evidence="6" id="KW-0067">ATP-binding</keyword>
<dbReference type="Pfam" id="PF00931">
    <property type="entry name" value="NB-ARC"/>
    <property type="match status" value="1"/>
</dbReference>
<dbReference type="InterPro" id="IPR042197">
    <property type="entry name" value="Apaf_helical"/>
</dbReference>
<feature type="domain" description="Disease resistance protein winged helix" evidence="9">
    <location>
        <begin position="333"/>
        <end position="402"/>
    </location>
</feature>
<keyword evidence="4" id="KW-0547">Nucleotide-binding</keyword>
<dbReference type="InterPro" id="IPR055414">
    <property type="entry name" value="LRR_R13L4/SHOC2-like"/>
</dbReference>
<feature type="domain" description="Disease resistance protein At4g27190-like leucine-rich repeats" evidence="8">
    <location>
        <begin position="726"/>
        <end position="849"/>
    </location>
</feature>
<keyword evidence="2" id="KW-0433">Leucine-rich repeat</keyword>
<dbReference type="FunFam" id="1.10.8.430:FF:000003">
    <property type="entry name" value="Probable disease resistance protein At5g66910"/>
    <property type="match status" value="1"/>
</dbReference>
<sequence>MIEDEFLELENQVQSQGYFSRVRTGDREAKLNQRVVELLDRSQNFGELLLDVVDGKRGQELLTKRLIGKAFEKNVEIIWERLANDEVKSIGVYGMGGVGKTTLTKHIHNKLVREMQDSVVWVTVSHVRNISKLQDEIARSLDILLSDEDSEDKRASSLYGALSQRRNFFMILDDVWGNIDLEKLGDPLGVEGGRLMITTRSLEVCRRIGCREVIEVKILSEDEAWELFRETLGQETALSHPIQHVAKSMAEVCDGLPLGIITVAGGMRGETDVRVWRDALVELKESVMGQHEMEDKVFKVLKYSFDRLDPGHIRQEKSTWYTELQLCFLYCSLYPEDYRIERKELIGRFILEELVGQRKRVKEQVDKGHSILNKLVNVCLLERTCDYEDEDCVKMHDLVRAMALRITEGKSMVKVGYKSLKRIPNERKWTNDLDKVSLMRNNIVEIPDGISPNCANMSTLRLDWNQNLQVIPESFFSRMDNLSTLDLSHTGINELPNSLSGLETMKALILEGCSNLVNVPYLGKMKALKQLDLSWTRIRELPPGVEKLVNLKWLLMGGAFEMEMLPKGILLNFPYLQRLHIPDKIEAPLDELERLDELEEFSGRVKSRCDFNRFIQSQQRKEVGVFYSIFVGKQAAYKTTNVKWVDYTKVVLYKIDLNKEEERSMTMLARDIQHLEFVCCECVSGCLVDDFPLLDNPKSIQTLEIKWCEGIECITRNHEHAIGDVVPSQAIFSYLKKLSVVGCNKMKKLGVSASQLSNLEQLSIENCVEIEEIVTRSSEKEEEEDEEEGHMNNIVPSILNGRSHIYHSFPKLKKIWLYKLPKLKSICKATIKCINIEEITLRGCPLLNEVPLYFPVVDDGQTYYSAPPSLREINILQREKEWWESMVWEHPSHTLLLQPLLRFR</sequence>
<dbReference type="FunFam" id="1.10.10.10:FF:000322">
    <property type="entry name" value="Probable disease resistance protein At1g63360"/>
    <property type="match status" value="1"/>
</dbReference>
<dbReference type="InterPro" id="IPR058922">
    <property type="entry name" value="WHD_DRP"/>
</dbReference>
<dbReference type="GO" id="GO:0051607">
    <property type="term" value="P:defense response to virus"/>
    <property type="evidence" value="ECO:0007669"/>
    <property type="project" value="UniProtKB-ARBA"/>
</dbReference>
<name>A0A022Q8M6_ERYGU</name>
<dbReference type="Gene3D" id="1.10.8.430">
    <property type="entry name" value="Helical domain of apoptotic protease-activating factors"/>
    <property type="match status" value="1"/>
</dbReference>
<dbReference type="InterPro" id="IPR032675">
    <property type="entry name" value="LRR_dom_sf"/>
</dbReference>
<dbReference type="Gene3D" id="3.40.50.300">
    <property type="entry name" value="P-loop containing nucleotide triphosphate hydrolases"/>
    <property type="match status" value="1"/>
</dbReference>
<gene>
    <name evidence="11" type="ORF">MIMGU_mgv1a020952mg</name>
</gene>
<protein>
    <submittedName>
        <fullName evidence="11">Uncharacterized protein</fullName>
    </submittedName>
</protein>
<organism evidence="11 12">
    <name type="scientific">Erythranthe guttata</name>
    <name type="common">Yellow monkey flower</name>
    <name type="synonym">Mimulus guttatus</name>
    <dbReference type="NCBI Taxonomy" id="4155"/>
    <lineage>
        <taxon>Eukaryota</taxon>
        <taxon>Viridiplantae</taxon>
        <taxon>Streptophyta</taxon>
        <taxon>Embryophyta</taxon>
        <taxon>Tracheophyta</taxon>
        <taxon>Spermatophyta</taxon>
        <taxon>Magnoliopsida</taxon>
        <taxon>eudicotyledons</taxon>
        <taxon>Gunneridae</taxon>
        <taxon>Pentapetalae</taxon>
        <taxon>asterids</taxon>
        <taxon>lamiids</taxon>
        <taxon>Lamiales</taxon>
        <taxon>Phrymaceae</taxon>
        <taxon>Erythranthe</taxon>
    </lineage>
</organism>
<dbReference type="STRING" id="4155.A0A022Q8M6"/>
<dbReference type="InterPro" id="IPR002182">
    <property type="entry name" value="NB-ARC"/>
</dbReference>
<reference evidence="11 12" key="1">
    <citation type="journal article" date="2013" name="Proc. Natl. Acad. Sci. U.S.A.">
        <title>Fine-scale variation in meiotic recombination in Mimulus inferred from population shotgun sequencing.</title>
        <authorList>
            <person name="Hellsten U."/>
            <person name="Wright K.M."/>
            <person name="Jenkins J."/>
            <person name="Shu S."/>
            <person name="Yuan Y."/>
            <person name="Wessler S.R."/>
            <person name="Schmutz J."/>
            <person name="Willis J.H."/>
            <person name="Rokhsar D.S."/>
        </authorList>
    </citation>
    <scope>NUCLEOTIDE SEQUENCE [LARGE SCALE GENOMIC DNA]</scope>
    <source>
        <strain evidence="12">cv. DUN x IM62</strain>
    </source>
</reference>
<dbReference type="GO" id="GO:0043531">
    <property type="term" value="F:ADP binding"/>
    <property type="evidence" value="ECO:0007669"/>
    <property type="project" value="InterPro"/>
</dbReference>
<evidence type="ECO:0000313" key="12">
    <source>
        <dbReference type="Proteomes" id="UP000030748"/>
    </source>
</evidence>
<dbReference type="SUPFAM" id="SSF52058">
    <property type="entry name" value="L domain-like"/>
    <property type="match status" value="1"/>
</dbReference>
<dbReference type="EMBL" id="KI632161">
    <property type="protein sequence ID" value="EYU23568.1"/>
    <property type="molecule type" value="Genomic_DNA"/>
</dbReference>
<keyword evidence="12" id="KW-1185">Reference proteome</keyword>